<proteinExistence type="predicted"/>
<accession>A0AAD6V569</accession>
<dbReference type="Proteomes" id="UP001219525">
    <property type="component" value="Unassembled WGS sequence"/>
</dbReference>
<reference evidence="2" key="1">
    <citation type="submission" date="2023-03" db="EMBL/GenBank/DDBJ databases">
        <title>Massive genome expansion in bonnet fungi (Mycena s.s.) driven by repeated elements and novel gene families across ecological guilds.</title>
        <authorList>
            <consortium name="Lawrence Berkeley National Laboratory"/>
            <person name="Harder C.B."/>
            <person name="Miyauchi S."/>
            <person name="Viragh M."/>
            <person name="Kuo A."/>
            <person name="Thoen E."/>
            <person name="Andreopoulos B."/>
            <person name="Lu D."/>
            <person name="Skrede I."/>
            <person name="Drula E."/>
            <person name="Henrissat B."/>
            <person name="Morin E."/>
            <person name="Kohler A."/>
            <person name="Barry K."/>
            <person name="LaButti K."/>
            <person name="Morin E."/>
            <person name="Salamov A."/>
            <person name="Lipzen A."/>
            <person name="Mereny Z."/>
            <person name="Hegedus B."/>
            <person name="Baldrian P."/>
            <person name="Stursova M."/>
            <person name="Weitz H."/>
            <person name="Taylor A."/>
            <person name="Grigoriev I.V."/>
            <person name="Nagy L.G."/>
            <person name="Martin F."/>
            <person name="Kauserud H."/>
        </authorList>
    </citation>
    <scope>NUCLEOTIDE SEQUENCE</scope>
    <source>
        <strain evidence="2">9144</strain>
    </source>
</reference>
<feature type="transmembrane region" description="Helical" evidence="1">
    <location>
        <begin position="190"/>
        <end position="209"/>
    </location>
</feature>
<feature type="transmembrane region" description="Helical" evidence="1">
    <location>
        <begin position="21"/>
        <end position="47"/>
    </location>
</feature>
<evidence type="ECO:0000256" key="1">
    <source>
        <dbReference type="SAM" id="Phobius"/>
    </source>
</evidence>
<sequence length="311" mass="34695">MSGSPPSNYPVSNAPRLESDILFPSFVALIVQATLFGMILPCTWNYYHWFGREDWKIYQLLVGVLFSLNVVIGAIDLNIVQHTFGSEWVTHTTDVPVSFLQTQSWTICAEPVVTTVVVLLAQMYSLELCWRATRVSRIALASVALLFPLCLGSGLAYDLFVSFDCLLTLFRRYSMVLVKAEHLDNIDTAGVIWLASMMLWDLALGFMFTVDPSEITAPFQIFSCAFGMLKFSIKALTLFSLVRLPGTAWYLVSGFCLPRVVTLEVLFSLLARNSEDQILIVAGTISEEVTVFSEKTVVAVMDPHIHMTVAH</sequence>
<feature type="transmembrane region" description="Helical" evidence="1">
    <location>
        <begin position="59"/>
        <end position="84"/>
    </location>
</feature>
<keyword evidence="1" id="KW-0472">Membrane</keyword>
<feature type="transmembrane region" description="Helical" evidence="1">
    <location>
        <begin position="221"/>
        <end position="242"/>
    </location>
</feature>
<keyword evidence="1" id="KW-0812">Transmembrane</keyword>
<feature type="transmembrane region" description="Helical" evidence="1">
    <location>
        <begin position="138"/>
        <end position="170"/>
    </location>
</feature>
<gene>
    <name evidence="2" type="ORF">GGX14DRAFT_544818</name>
</gene>
<feature type="transmembrane region" description="Helical" evidence="1">
    <location>
        <begin position="248"/>
        <end position="270"/>
    </location>
</feature>
<keyword evidence="1" id="KW-1133">Transmembrane helix</keyword>
<dbReference type="EMBL" id="JARJCW010000060">
    <property type="protein sequence ID" value="KAJ7201120.1"/>
    <property type="molecule type" value="Genomic_DNA"/>
</dbReference>
<organism evidence="2 3">
    <name type="scientific">Mycena pura</name>
    <dbReference type="NCBI Taxonomy" id="153505"/>
    <lineage>
        <taxon>Eukaryota</taxon>
        <taxon>Fungi</taxon>
        <taxon>Dikarya</taxon>
        <taxon>Basidiomycota</taxon>
        <taxon>Agaricomycotina</taxon>
        <taxon>Agaricomycetes</taxon>
        <taxon>Agaricomycetidae</taxon>
        <taxon>Agaricales</taxon>
        <taxon>Marasmiineae</taxon>
        <taxon>Mycenaceae</taxon>
        <taxon>Mycena</taxon>
    </lineage>
</organism>
<protein>
    <submittedName>
        <fullName evidence="2">Uncharacterized protein</fullName>
    </submittedName>
</protein>
<comment type="caution">
    <text evidence="2">The sequence shown here is derived from an EMBL/GenBank/DDBJ whole genome shotgun (WGS) entry which is preliminary data.</text>
</comment>
<dbReference type="AlphaFoldDB" id="A0AAD6V569"/>
<name>A0AAD6V569_9AGAR</name>
<keyword evidence="3" id="KW-1185">Reference proteome</keyword>
<feature type="transmembrane region" description="Helical" evidence="1">
    <location>
        <begin position="104"/>
        <end position="126"/>
    </location>
</feature>
<evidence type="ECO:0000313" key="2">
    <source>
        <dbReference type="EMBL" id="KAJ7201120.1"/>
    </source>
</evidence>
<evidence type="ECO:0000313" key="3">
    <source>
        <dbReference type="Proteomes" id="UP001219525"/>
    </source>
</evidence>